<dbReference type="GO" id="GO:0005524">
    <property type="term" value="F:ATP binding"/>
    <property type="evidence" value="ECO:0007669"/>
    <property type="project" value="UniProtKB-KW"/>
</dbReference>
<dbReference type="SUPFAM" id="SSF55073">
    <property type="entry name" value="Nucleotide cyclase"/>
    <property type="match status" value="2"/>
</dbReference>
<dbReference type="InterPro" id="IPR029787">
    <property type="entry name" value="Nucleotide_cyclase"/>
</dbReference>
<dbReference type="AlphaFoldDB" id="A0A4E0RTE0"/>
<dbReference type="GO" id="GO:0035556">
    <property type="term" value="P:intracellular signal transduction"/>
    <property type="evidence" value="ECO:0007669"/>
    <property type="project" value="InterPro"/>
</dbReference>
<dbReference type="GO" id="GO:0005886">
    <property type="term" value="C:plasma membrane"/>
    <property type="evidence" value="ECO:0007669"/>
    <property type="project" value="TreeGrafter"/>
</dbReference>
<feature type="domain" description="Guanylate cyclase" evidence="13">
    <location>
        <begin position="272"/>
        <end position="399"/>
    </location>
</feature>
<sequence length="1075" mass="123333">MQRHLRWLEAASAFRLSSSSSFNANSDNRTFVDKINQVFADVRSILSFQSTVLENFLNAASIQDTRRNFRSSLKIIFFTIWGALYETTLRLETIVKWTSITPFVKLLICLCIFLPVRLDLTLALVSLFTISFQSIVNHQHSFVVCEKLKNYSRMPHEVSKQSHFDFTMSILDCQFLKNFAAKVSLQLLMCSVMLVAGIHLQFWNKIRRRAAFIYIGRSVHLQKQNRKAQYLNERLIRTRIPMPVYHEFISRINSVGQFCGKPYYIRENTPVSILVVEVANFHQLNLRHSTQKMIKLLTSVVDRFDQLAGKHMCDRLSMSENKFVYTSGVMNRRCNHARCCVELAVEMMHAVGYVKLEAFTNFDFRFGIHTGEGTVVIWTNDMLPYDILSPDVHIAHQVKDFGSTGQIHISHTCHARVQQYFADHSVGQIRLDSHIPMGGSKDEPDGESTKFIEVYQVITDDEDTLQFSSSFRSQAEHGLFGQVVKLIEQNRVHNRDQMSLISRGGSVLSVSSIVPRLSVFSLARKTLAPGNPEDESAMQSRWNRDQDDDVDFRKHNDVDAQVLRLVTELRADPKHQIALMQYVPLGRWTNLFINPELEWHYANHVNDTSYPVYTDSLKLAPAVDAIALFFTAIATIIFSIIFTEHTKHHFLWFVYIIEFVFALVISTCVVWSATRFTALLTVPVFQQMHEFFSRAAIIRMNLFLLLLMPTVHATCYSILAYPTGSTGHRFYGAMISFRMIAVVNHMIATTSPLWMTCIGIVVSFGVYLVIHQSFIHEALFQNVACIPDQAVHEVEVFISDYILDVFTSGLMIWIMGRVNDRNCRLNFLCMRELQICREESDRYIDNLHQSLGQILPLHMVRFMLDQRIKRNAKYFERCSALLNNVGIATFHLSNLFKRSANLPKEDWHRTLCVLNLVMCALDELIRDSKYFELSYVRNTNCQLVIASGLEQFSHWSSDDTYHLDRLLEYCLAAQQIVKQLNCEHLRDIPQLHLKTGYTRGTVSTGIVGTQRPFYAVWGLPLYISARLAESGQTGEVQTTSDCKELVSSQYEVTASGVISVKQIGLLETFIVRPPS</sequence>
<proteinExistence type="predicted"/>
<feature type="domain" description="Guanylate cyclase" evidence="13">
    <location>
        <begin position="879"/>
        <end position="1028"/>
    </location>
</feature>
<feature type="transmembrane region" description="Helical" evidence="12">
    <location>
        <begin position="625"/>
        <end position="643"/>
    </location>
</feature>
<keyword evidence="8" id="KW-0460">Magnesium</keyword>
<dbReference type="Proteomes" id="UP000230066">
    <property type="component" value="Unassembled WGS sequence"/>
</dbReference>
<dbReference type="EC" id="4.6.1.1" evidence="3"/>
<evidence type="ECO:0000256" key="12">
    <source>
        <dbReference type="SAM" id="Phobius"/>
    </source>
</evidence>
<dbReference type="CDD" id="cd07302">
    <property type="entry name" value="CHD"/>
    <property type="match status" value="1"/>
</dbReference>
<organism evidence="14 15">
    <name type="scientific">Fasciola hepatica</name>
    <name type="common">Liver fluke</name>
    <dbReference type="NCBI Taxonomy" id="6192"/>
    <lineage>
        <taxon>Eukaryota</taxon>
        <taxon>Metazoa</taxon>
        <taxon>Spiralia</taxon>
        <taxon>Lophotrochozoa</taxon>
        <taxon>Platyhelminthes</taxon>
        <taxon>Trematoda</taxon>
        <taxon>Digenea</taxon>
        <taxon>Plagiorchiida</taxon>
        <taxon>Echinostomata</taxon>
        <taxon>Echinostomatoidea</taxon>
        <taxon>Fasciolidae</taxon>
        <taxon>Fasciola</taxon>
    </lineage>
</organism>
<keyword evidence="6" id="KW-0547">Nucleotide-binding</keyword>
<dbReference type="PROSITE" id="PS50125">
    <property type="entry name" value="GUANYLATE_CYCLASE_2"/>
    <property type="match status" value="2"/>
</dbReference>
<dbReference type="Pfam" id="PF00211">
    <property type="entry name" value="Guanylate_cyc"/>
    <property type="match status" value="2"/>
</dbReference>
<dbReference type="Gene3D" id="3.30.70.1230">
    <property type="entry name" value="Nucleotide cyclase"/>
    <property type="match status" value="2"/>
</dbReference>
<comment type="caution">
    <text evidence="14">The sequence shown here is derived from an EMBL/GenBank/DDBJ whole genome shotgun (WGS) entry which is preliminary data.</text>
</comment>
<evidence type="ECO:0000256" key="10">
    <source>
        <dbReference type="ARBA" id="ARBA00023136"/>
    </source>
</evidence>
<reference evidence="14" key="1">
    <citation type="submission" date="2019-03" db="EMBL/GenBank/DDBJ databases">
        <title>Improved annotation for the trematode Fasciola hepatica.</title>
        <authorList>
            <person name="Choi Y.-J."/>
            <person name="Martin J."/>
            <person name="Mitreva M."/>
        </authorList>
    </citation>
    <scope>NUCLEOTIDE SEQUENCE [LARGE SCALE GENOMIC DNA]</scope>
</reference>
<dbReference type="GO" id="GO:0004016">
    <property type="term" value="F:adenylate cyclase activity"/>
    <property type="evidence" value="ECO:0007669"/>
    <property type="project" value="UniProtKB-EC"/>
</dbReference>
<dbReference type="PANTHER" id="PTHR45627:SF12">
    <property type="entry name" value="ADENYLATE CYCLASE TYPE 2"/>
    <property type="match status" value="1"/>
</dbReference>
<dbReference type="SMART" id="SM00044">
    <property type="entry name" value="CYCc"/>
    <property type="match status" value="1"/>
</dbReference>
<keyword evidence="11" id="KW-0456">Lyase</keyword>
<keyword evidence="15" id="KW-1185">Reference proteome</keyword>
<evidence type="ECO:0000256" key="1">
    <source>
        <dbReference type="ARBA" id="ARBA00001593"/>
    </source>
</evidence>
<dbReference type="GO" id="GO:0046872">
    <property type="term" value="F:metal ion binding"/>
    <property type="evidence" value="ECO:0007669"/>
    <property type="project" value="UniProtKB-KW"/>
</dbReference>
<keyword evidence="4 12" id="KW-0812">Transmembrane</keyword>
<evidence type="ECO:0000259" key="13">
    <source>
        <dbReference type="PROSITE" id="PS50125"/>
    </source>
</evidence>
<evidence type="ECO:0000256" key="4">
    <source>
        <dbReference type="ARBA" id="ARBA00022692"/>
    </source>
</evidence>
<protein>
    <recommendedName>
        <fullName evidence="3">adenylate cyclase</fullName>
        <ecNumber evidence="3">4.6.1.1</ecNumber>
    </recommendedName>
</protein>
<keyword evidence="5" id="KW-0479">Metal-binding</keyword>
<evidence type="ECO:0000256" key="5">
    <source>
        <dbReference type="ARBA" id="ARBA00022723"/>
    </source>
</evidence>
<dbReference type="EMBL" id="JXXN02001861">
    <property type="protein sequence ID" value="THD23937.1"/>
    <property type="molecule type" value="Genomic_DNA"/>
</dbReference>
<dbReference type="PANTHER" id="PTHR45627">
    <property type="entry name" value="ADENYLATE CYCLASE TYPE 1"/>
    <property type="match status" value="1"/>
</dbReference>
<evidence type="ECO:0000313" key="14">
    <source>
        <dbReference type="EMBL" id="THD23937.1"/>
    </source>
</evidence>
<feature type="transmembrane region" description="Helical" evidence="12">
    <location>
        <begin position="650"/>
        <end position="676"/>
    </location>
</feature>
<evidence type="ECO:0000256" key="3">
    <source>
        <dbReference type="ARBA" id="ARBA00012201"/>
    </source>
</evidence>
<keyword evidence="9 12" id="KW-1133">Transmembrane helix</keyword>
<evidence type="ECO:0000256" key="2">
    <source>
        <dbReference type="ARBA" id="ARBA00004141"/>
    </source>
</evidence>
<evidence type="ECO:0000256" key="6">
    <source>
        <dbReference type="ARBA" id="ARBA00022741"/>
    </source>
</evidence>
<comment type="subcellular location">
    <subcellularLocation>
        <location evidence="2">Membrane</location>
        <topology evidence="2">Multi-pass membrane protein</topology>
    </subcellularLocation>
</comment>
<dbReference type="GO" id="GO:0009190">
    <property type="term" value="P:cyclic nucleotide biosynthetic process"/>
    <property type="evidence" value="ECO:0007669"/>
    <property type="project" value="InterPro"/>
</dbReference>
<name>A0A4E0RTE0_FASHE</name>
<accession>A0A4E0RTE0</accession>
<evidence type="ECO:0000313" key="15">
    <source>
        <dbReference type="Proteomes" id="UP000230066"/>
    </source>
</evidence>
<feature type="transmembrane region" description="Helical" evidence="12">
    <location>
        <begin position="696"/>
        <end position="718"/>
    </location>
</feature>
<evidence type="ECO:0000256" key="9">
    <source>
        <dbReference type="ARBA" id="ARBA00022989"/>
    </source>
</evidence>
<dbReference type="InterPro" id="IPR001054">
    <property type="entry name" value="A/G_cyclase"/>
</dbReference>
<keyword evidence="7" id="KW-0067">ATP-binding</keyword>
<dbReference type="GO" id="GO:0007189">
    <property type="term" value="P:adenylate cyclase-activating G protein-coupled receptor signaling pathway"/>
    <property type="evidence" value="ECO:0007669"/>
    <property type="project" value="TreeGrafter"/>
</dbReference>
<gene>
    <name evidence="14" type="ORF">D915_005128</name>
</gene>
<evidence type="ECO:0000256" key="7">
    <source>
        <dbReference type="ARBA" id="ARBA00022840"/>
    </source>
</evidence>
<comment type="catalytic activity">
    <reaction evidence="1">
        <text>ATP = 3',5'-cyclic AMP + diphosphate</text>
        <dbReference type="Rhea" id="RHEA:15389"/>
        <dbReference type="ChEBI" id="CHEBI:30616"/>
        <dbReference type="ChEBI" id="CHEBI:33019"/>
        <dbReference type="ChEBI" id="CHEBI:58165"/>
        <dbReference type="EC" id="4.6.1.1"/>
    </reaction>
</comment>
<keyword evidence="10 12" id="KW-0472">Membrane</keyword>
<evidence type="ECO:0000256" key="11">
    <source>
        <dbReference type="ARBA" id="ARBA00023239"/>
    </source>
</evidence>
<evidence type="ECO:0000256" key="8">
    <source>
        <dbReference type="ARBA" id="ARBA00022842"/>
    </source>
</evidence>